<gene>
    <name evidence="5" type="ORF">ABC977_09095</name>
</gene>
<dbReference type="GO" id="GO:0005524">
    <property type="term" value="F:ATP binding"/>
    <property type="evidence" value="ECO:0007669"/>
    <property type="project" value="UniProtKB-KW"/>
</dbReference>
<dbReference type="CDD" id="cd03255">
    <property type="entry name" value="ABC_MJ0796_LolCDE_FtsE"/>
    <property type="match status" value="1"/>
</dbReference>
<dbReference type="InterPro" id="IPR017911">
    <property type="entry name" value="MacB-like_ATP-bd"/>
</dbReference>
<dbReference type="InterPro" id="IPR003439">
    <property type="entry name" value="ABC_transporter-like_ATP-bd"/>
</dbReference>
<dbReference type="InterPro" id="IPR017871">
    <property type="entry name" value="ABC_transporter-like_CS"/>
</dbReference>
<dbReference type="Pfam" id="PF00005">
    <property type="entry name" value="ABC_tran"/>
    <property type="match status" value="1"/>
</dbReference>
<comment type="caution">
    <text evidence="5">The sequence shown here is derived from an EMBL/GenBank/DDBJ whole genome shotgun (WGS) entry which is preliminary data.</text>
</comment>
<dbReference type="PROSITE" id="PS00211">
    <property type="entry name" value="ABC_TRANSPORTER_1"/>
    <property type="match status" value="1"/>
</dbReference>
<proteinExistence type="predicted"/>
<evidence type="ECO:0000259" key="4">
    <source>
        <dbReference type="PROSITE" id="PS50893"/>
    </source>
</evidence>
<dbReference type="Gene3D" id="3.40.50.300">
    <property type="entry name" value="P-loop containing nucleotide triphosphate hydrolases"/>
    <property type="match status" value="1"/>
</dbReference>
<dbReference type="InterPro" id="IPR027417">
    <property type="entry name" value="P-loop_NTPase"/>
</dbReference>
<keyword evidence="2" id="KW-0547">Nucleotide-binding</keyword>
<reference evidence="5 6" key="1">
    <citation type="submission" date="2024-05" db="EMBL/GenBank/DDBJ databases">
        <title>Genome Sequence and Characterization of the New Strain Purple Sulfur Bacterium of Genus Thioalkalicoccus.</title>
        <authorList>
            <person name="Bryantseva I.A."/>
            <person name="Kyndt J.A."/>
            <person name="Imhoff J.F."/>
        </authorList>
    </citation>
    <scope>NUCLEOTIDE SEQUENCE [LARGE SCALE GENOMIC DNA]</scope>
    <source>
        <strain evidence="5 6">Um2</strain>
    </source>
</reference>
<dbReference type="RefSeq" id="WP_369666942.1">
    <property type="nucleotide sequence ID" value="NZ_JBDKXB010000009.1"/>
</dbReference>
<organism evidence="5 6">
    <name type="scientific">Thioalkalicoccus limnaeus</name>
    <dbReference type="NCBI Taxonomy" id="120681"/>
    <lineage>
        <taxon>Bacteria</taxon>
        <taxon>Pseudomonadati</taxon>
        <taxon>Pseudomonadota</taxon>
        <taxon>Gammaproteobacteria</taxon>
        <taxon>Chromatiales</taxon>
        <taxon>Chromatiaceae</taxon>
        <taxon>Thioalkalicoccus</taxon>
    </lineage>
</organism>
<feature type="domain" description="ABC transporter" evidence="4">
    <location>
        <begin position="2"/>
        <end position="236"/>
    </location>
</feature>
<dbReference type="SMART" id="SM00382">
    <property type="entry name" value="AAA"/>
    <property type="match status" value="1"/>
</dbReference>
<dbReference type="SUPFAM" id="SSF52540">
    <property type="entry name" value="P-loop containing nucleoside triphosphate hydrolases"/>
    <property type="match status" value="1"/>
</dbReference>
<evidence type="ECO:0000256" key="3">
    <source>
        <dbReference type="ARBA" id="ARBA00022840"/>
    </source>
</evidence>
<accession>A0ABV4BDH0</accession>
<evidence type="ECO:0000313" key="6">
    <source>
        <dbReference type="Proteomes" id="UP001564408"/>
    </source>
</evidence>
<evidence type="ECO:0000313" key="5">
    <source>
        <dbReference type="EMBL" id="MEY6432558.1"/>
    </source>
</evidence>
<dbReference type="InterPro" id="IPR003593">
    <property type="entry name" value="AAA+_ATPase"/>
</dbReference>
<dbReference type="EMBL" id="JBDKXB010000009">
    <property type="protein sequence ID" value="MEY6432558.1"/>
    <property type="molecule type" value="Genomic_DNA"/>
</dbReference>
<dbReference type="Proteomes" id="UP001564408">
    <property type="component" value="Unassembled WGS sequence"/>
</dbReference>
<dbReference type="InterPro" id="IPR015854">
    <property type="entry name" value="ABC_transpr_LolD-like"/>
</dbReference>
<dbReference type="PANTHER" id="PTHR24220">
    <property type="entry name" value="IMPORT ATP-BINDING PROTEIN"/>
    <property type="match status" value="1"/>
</dbReference>
<evidence type="ECO:0000256" key="1">
    <source>
        <dbReference type="ARBA" id="ARBA00022448"/>
    </source>
</evidence>
<keyword evidence="1" id="KW-0813">Transport</keyword>
<evidence type="ECO:0000256" key="2">
    <source>
        <dbReference type="ARBA" id="ARBA00022741"/>
    </source>
</evidence>
<keyword evidence="6" id="KW-1185">Reference proteome</keyword>
<sequence length="236" mass="25631">MLYVENLCKRFDGTFDQPLFELVSLALAPGETVAIMGESGVGKSTLLNCLAGLEPVDGGRIRLHDQDLTRLGEDAFALLRRRAFGFVFQAFHLLPHLTLAQNVAVPLWLLDQDEALADRRARTMLQQVGLGARADDWPRHLSGGEMQRVAIARALVHEPAVVLCDEPTGNLDPERATGVLDLLFARIRSAGAIGILVTHSRVAAARADRILRLTRHGLVADPSADEAPRPVAAAQE</sequence>
<name>A0ABV4BDH0_9GAMM</name>
<dbReference type="PROSITE" id="PS50893">
    <property type="entry name" value="ABC_TRANSPORTER_2"/>
    <property type="match status" value="1"/>
</dbReference>
<protein>
    <submittedName>
        <fullName evidence="5">ABC transporter ATP-binding protein</fullName>
    </submittedName>
</protein>
<keyword evidence="3 5" id="KW-0067">ATP-binding</keyword>